<dbReference type="Proteomes" id="UP000031843">
    <property type="component" value="Chromosome secondary"/>
</dbReference>
<name>A0A0C4YJJ4_9BURK</name>
<protein>
    <recommendedName>
        <fullName evidence="1">DUF6881 domain-containing protein</fullName>
    </recommendedName>
</protein>
<dbReference type="EMBL" id="CP010537">
    <property type="protein sequence ID" value="AJG22074.1"/>
    <property type="molecule type" value="Genomic_DNA"/>
</dbReference>
<keyword evidence="3" id="KW-1185">Reference proteome</keyword>
<dbReference type="KEGG" id="cbw:RR42_s0481"/>
<proteinExistence type="predicted"/>
<dbReference type="OrthoDB" id="288554at2"/>
<dbReference type="STRING" id="68895.RR42_s0481"/>
<feature type="domain" description="DUF6881" evidence="1">
    <location>
        <begin position="2"/>
        <end position="87"/>
    </location>
</feature>
<organism evidence="2 3">
    <name type="scientific">Cupriavidus basilensis</name>
    <dbReference type="NCBI Taxonomy" id="68895"/>
    <lineage>
        <taxon>Bacteria</taxon>
        <taxon>Pseudomonadati</taxon>
        <taxon>Pseudomonadota</taxon>
        <taxon>Betaproteobacteria</taxon>
        <taxon>Burkholderiales</taxon>
        <taxon>Burkholderiaceae</taxon>
        <taxon>Cupriavidus</taxon>
    </lineage>
</organism>
<evidence type="ECO:0000313" key="3">
    <source>
        <dbReference type="Proteomes" id="UP000031843"/>
    </source>
</evidence>
<evidence type="ECO:0000313" key="2">
    <source>
        <dbReference type="EMBL" id="AJG22074.1"/>
    </source>
</evidence>
<dbReference type="Pfam" id="PF21812">
    <property type="entry name" value="DUF6881"/>
    <property type="match status" value="1"/>
</dbReference>
<gene>
    <name evidence="2" type="ORF">RR42_s0481</name>
</gene>
<sequence>MEYIDVIWRHELASEPVRLVSELDGARFETRKLEFFRDGTVGFASTGAATGSTNLGLVPVPCLAEINADPEFDGTAMTPEEFEVLWLLHARPAKH</sequence>
<dbReference type="AlphaFoldDB" id="A0A0C4YJJ4"/>
<accession>A0A0C4YJJ4</accession>
<dbReference type="InterPro" id="IPR049248">
    <property type="entry name" value="DUF6881"/>
</dbReference>
<dbReference type="RefSeq" id="WP_043353347.1">
    <property type="nucleotide sequence ID" value="NZ_CP010537.1"/>
</dbReference>
<evidence type="ECO:0000259" key="1">
    <source>
        <dbReference type="Pfam" id="PF21812"/>
    </source>
</evidence>
<reference evidence="2 3" key="1">
    <citation type="journal article" date="2015" name="Genome Announc.">
        <title>Complete Genome Sequence of Cupriavidus basilensis 4G11, Isolated from the Oak Ridge Field Research Center Site.</title>
        <authorList>
            <person name="Ray J."/>
            <person name="Waters R.J."/>
            <person name="Skerker J.M."/>
            <person name="Kuehl J.V."/>
            <person name="Price M.N."/>
            <person name="Huang J."/>
            <person name="Chakraborty R."/>
            <person name="Arkin A.P."/>
            <person name="Deutschbauer A."/>
        </authorList>
    </citation>
    <scope>NUCLEOTIDE SEQUENCE [LARGE SCALE GENOMIC DNA]</scope>
    <source>
        <strain evidence="2">4G11</strain>
    </source>
</reference>